<dbReference type="PANTHER" id="PTHR43767:SF1">
    <property type="entry name" value="NONRIBOSOMAL PEPTIDE SYNTHASE PES1 (EUROFUNG)-RELATED"/>
    <property type="match status" value="1"/>
</dbReference>
<evidence type="ECO:0000313" key="5">
    <source>
        <dbReference type="Proteomes" id="UP000000851"/>
    </source>
</evidence>
<reference evidence="4 5" key="1">
    <citation type="journal article" date="2009" name="Stand. Genomic Sci.">
        <title>Complete genome sequence of Catenulispora acidiphila type strain (ID 139908).</title>
        <authorList>
            <person name="Copeland A."/>
            <person name="Lapidus A."/>
            <person name="Glavina Del Rio T."/>
            <person name="Nolan M."/>
            <person name="Lucas S."/>
            <person name="Chen F."/>
            <person name="Tice H."/>
            <person name="Cheng J.F."/>
            <person name="Bruce D."/>
            <person name="Goodwin L."/>
            <person name="Pitluck S."/>
            <person name="Mikhailova N."/>
            <person name="Pati A."/>
            <person name="Ivanova N."/>
            <person name="Mavromatis K."/>
            <person name="Chen A."/>
            <person name="Palaniappan K."/>
            <person name="Chain P."/>
            <person name="Land M."/>
            <person name="Hauser L."/>
            <person name="Chang Y.J."/>
            <person name="Jeffries C.D."/>
            <person name="Chertkov O."/>
            <person name="Brettin T."/>
            <person name="Detter J.C."/>
            <person name="Han C."/>
            <person name="Ali Z."/>
            <person name="Tindall B.J."/>
            <person name="Goker M."/>
            <person name="Bristow J."/>
            <person name="Eisen J.A."/>
            <person name="Markowitz V."/>
            <person name="Hugenholtz P."/>
            <person name="Kyrpides N.C."/>
            <person name="Klenk H.P."/>
        </authorList>
    </citation>
    <scope>NUCLEOTIDE SEQUENCE [LARGE SCALE GENOMIC DNA]</scope>
    <source>
        <strain evidence="5">DSM 44928 / JCM 14897 / NBRC 102108 / NRRL B-24433 / ID139908</strain>
    </source>
</reference>
<dbReference type="InterPro" id="IPR045851">
    <property type="entry name" value="AMP-bd_C_sf"/>
</dbReference>
<feature type="domain" description="AMP-dependent synthetase/ligase" evidence="2">
    <location>
        <begin position="8"/>
        <end position="363"/>
    </location>
</feature>
<evidence type="ECO:0000313" key="4">
    <source>
        <dbReference type="EMBL" id="ACU72408.1"/>
    </source>
</evidence>
<name>C7Q988_CATAD</name>
<evidence type="ECO:0000256" key="1">
    <source>
        <dbReference type="SAM" id="MobiDB-lite"/>
    </source>
</evidence>
<dbReference type="InterPro" id="IPR050237">
    <property type="entry name" value="ATP-dep_AMP-bd_enzyme"/>
</dbReference>
<dbReference type="Proteomes" id="UP000000851">
    <property type="component" value="Chromosome"/>
</dbReference>
<dbReference type="Gene3D" id="3.30.300.30">
    <property type="match status" value="1"/>
</dbReference>
<dbReference type="HOGENOM" id="CLU_000022_59_0_11"/>
<dbReference type="InterPro" id="IPR000873">
    <property type="entry name" value="AMP-dep_synth/lig_dom"/>
</dbReference>
<dbReference type="InParanoid" id="C7Q988"/>
<dbReference type="GO" id="GO:0016878">
    <property type="term" value="F:acid-thiol ligase activity"/>
    <property type="evidence" value="ECO:0007669"/>
    <property type="project" value="UniProtKB-ARBA"/>
</dbReference>
<organism evidence="4 5">
    <name type="scientific">Catenulispora acidiphila (strain DSM 44928 / JCM 14897 / NBRC 102108 / NRRL B-24433 / ID139908)</name>
    <dbReference type="NCBI Taxonomy" id="479433"/>
    <lineage>
        <taxon>Bacteria</taxon>
        <taxon>Bacillati</taxon>
        <taxon>Actinomycetota</taxon>
        <taxon>Actinomycetes</taxon>
        <taxon>Catenulisporales</taxon>
        <taxon>Catenulisporaceae</taxon>
        <taxon>Catenulispora</taxon>
    </lineage>
</organism>
<evidence type="ECO:0000259" key="2">
    <source>
        <dbReference type="Pfam" id="PF00501"/>
    </source>
</evidence>
<dbReference type="AlphaFoldDB" id="C7Q988"/>
<sequence length="517" mass="54624">MWLSDVLERNRVRYPDGVALRDRRRDLTWDALYFEVGAFARELSRSVPLGSRVVVLSGNRLEMIEAYLACAAAGMVATPVNPALTAPELAGIFEGVEPALAIADEAGRTRLAAEHPGLKTVAIEQVAQFAAVEAASAQPAPPLPRAATLTEPFAIMHTSATTGRPKGVVVDQRSVQLKALSWLAEVDCGPDTVFLDACPLFHGSVVNALAYLGAGSTLCVLDDFTPQGCLSALEQWRVQHVFVVPSMVRLLLEARGLATADLTALELVVHAAAPMPAELAEQATTALGAGLMTVYGITEGGGPSLVLEPADQPGPAPAPGATCAGLPMLGVSARIAREDGSQAEPGEIGELWLAGDGLMLEYWRDPHATAAVVHEGWLRTHDLGCRDAAGLIWLVDRRNDLILRGGQNVYPAEIEEVLRSSAQVADAAVVPVPSAVWGQAPFAFVQPAAPGVFDERALLALCVARLASYKRPVRFVAVDAIARSPAGKILRGRLRQHAEDLSAPTDRDTAPTQTAGS</sequence>
<dbReference type="KEGG" id="cai:Caci_3502"/>
<feature type="compositionally biased region" description="Basic and acidic residues" evidence="1">
    <location>
        <begin position="496"/>
        <end position="509"/>
    </location>
</feature>
<feature type="region of interest" description="Disordered" evidence="1">
    <location>
        <begin position="495"/>
        <end position="517"/>
    </location>
</feature>
<dbReference type="InterPro" id="IPR025110">
    <property type="entry name" value="AMP-bd_C"/>
</dbReference>
<evidence type="ECO:0000259" key="3">
    <source>
        <dbReference type="Pfam" id="PF13193"/>
    </source>
</evidence>
<keyword evidence="4" id="KW-0436">Ligase</keyword>
<gene>
    <name evidence="4" type="ordered locus">Caci_3502</name>
</gene>
<dbReference type="Gene3D" id="3.40.50.12780">
    <property type="entry name" value="N-terminal domain of ligase-like"/>
    <property type="match status" value="1"/>
</dbReference>
<keyword evidence="5" id="KW-1185">Reference proteome</keyword>
<dbReference type="InterPro" id="IPR042099">
    <property type="entry name" value="ANL_N_sf"/>
</dbReference>
<dbReference type="SUPFAM" id="SSF56801">
    <property type="entry name" value="Acetyl-CoA synthetase-like"/>
    <property type="match status" value="1"/>
</dbReference>
<dbReference type="Pfam" id="PF00501">
    <property type="entry name" value="AMP-binding"/>
    <property type="match status" value="1"/>
</dbReference>
<feature type="domain" description="AMP-binding enzyme C-terminal" evidence="3">
    <location>
        <begin position="413"/>
        <end position="488"/>
    </location>
</feature>
<dbReference type="PANTHER" id="PTHR43767">
    <property type="entry name" value="LONG-CHAIN-FATTY-ACID--COA LIGASE"/>
    <property type="match status" value="1"/>
</dbReference>
<dbReference type="STRING" id="479433.Caci_3502"/>
<dbReference type="eggNOG" id="COG0318">
    <property type="taxonomic scope" value="Bacteria"/>
</dbReference>
<accession>C7Q988</accession>
<protein>
    <submittedName>
        <fullName evidence="4">AMP-dependent synthetase and ligase</fullName>
    </submittedName>
</protein>
<dbReference type="Pfam" id="PF13193">
    <property type="entry name" value="AMP-binding_C"/>
    <property type="match status" value="1"/>
</dbReference>
<dbReference type="EMBL" id="CP001700">
    <property type="protein sequence ID" value="ACU72408.1"/>
    <property type="molecule type" value="Genomic_DNA"/>
</dbReference>
<proteinExistence type="predicted"/>